<dbReference type="HOGENOM" id="CLU_038623_1_0_1"/>
<dbReference type="eggNOG" id="ENOG502SG34">
    <property type="taxonomic scope" value="Eukaryota"/>
</dbReference>
<dbReference type="AlphaFoldDB" id="S3D4B7"/>
<dbReference type="Pfam" id="PF14612">
    <property type="entry name" value="Ino80_Iec3"/>
    <property type="match status" value="1"/>
</dbReference>
<evidence type="ECO:0000313" key="5">
    <source>
        <dbReference type="Proteomes" id="UP000016923"/>
    </source>
</evidence>
<organism evidence="4 5">
    <name type="scientific">Ophiostoma piceae (strain UAMH 11346)</name>
    <name type="common">Sap stain fungus</name>
    <dbReference type="NCBI Taxonomy" id="1262450"/>
    <lineage>
        <taxon>Eukaryota</taxon>
        <taxon>Fungi</taxon>
        <taxon>Dikarya</taxon>
        <taxon>Ascomycota</taxon>
        <taxon>Pezizomycotina</taxon>
        <taxon>Sordariomycetes</taxon>
        <taxon>Sordariomycetidae</taxon>
        <taxon>Ophiostomatales</taxon>
        <taxon>Ophiostomataceae</taxon>
        <taxon>Ophiostoma</taxon>
    </lineage>
</organism>
<name>S3D4B7_OPHP1</name>
<dbReference type="OMA" id="QEMDYLA"/>
<feature type="compositionally biased region" description="Low complexity" evidence="1">
    <location>
        <begin position="24"/>
        <end position="37"/>
    </location>
</feature>
<gene>
    <name evidence="4" type="ORF">F503_00993</name>
</gene>
<reference evidence="4 5" key="1">
    <citation type="journal article" date="2013" name="BMC Genomics">
        <title>The genome and transcriptome of the pine saprophyte Ophiostoma piceae, and a comparison with the bark beetle-associated pine pathogen Grosmannia clavigera.</title>
        <authorList>
            <person name="Haridas S."/>
            <person name="Wang Y."/>
            <person name="Lim L."/>
            <person name="Massoumi Alamouti S."/>
            <person name="Jackman S."/>
            <person name="Docking R."/>
            <person name="Robertson G."/>
            <person name="Birol I."/>
            <person name="Bohlmann J."/>
            <person name="Breuil C."/>
        </authorList>
    </citation>
    <scope>NUCLEOTIDE SEQUENCE [LARGE SCALE GENOMIC DNA]</scope>
    <source>
        <strain evidence="4 5">UAMH 11346</strain>
    </source>
</reference>
<feature type="region of interest" description="Disordered" evidence="1">
    <location>
        <begin position="186"/>
        <end position="216"/>
    </location>
</feature>
<feature type="domain" description="INO80 complex subunit 3-like middle region" evidence="3">
    <location>
        <begin position="150"/>
        <end position="335"/>
    </location>
</feature>
<dbReference type="InterPro" id="IPR055449">
    <property type="entry name" value="Iec3-like_M"/>
</dbReference>
<dbReference type="InterPro" id="IPR032742">
    <property type="entry name" value="Iec3_N"/>
</dbReference>
<feature type="compositionally biased region" description="Low complexity" evidence="1">
    <location>
        <begin position="498"/>
        <end position="509"/>
    </location>
</feature>
<sequence>MSNLATMDSDIKMEEPAAPSLEHATASPASSAPAATPNELVKTKPYRSWKKKYQKMRIAFDDNMEANEVLHKQEVVALHTTKRLAVEIDRILDLLLDINNTPQIPATKRIDLGLARKEFGSLDIDSPGGWERRYLDKSNPNTTGLEAPTKSLRDLVKEVPHMDLSTASKHHPELLRDLVPSDSNARAFAPPDDYSVPQPWNQTPVPTPSHSKEKAVEKKNYPESFLTADDVDNYLWEVDRNVAARALLAGAQAPPMVPTLAPFANLPDMKVSATAKNDSGWDEFFNRSITKADLPSIMTSSSATTTRDGILHNPTSVYNWLREHAPKSIFLQEGEATAAAQAAAAAAAAAAAEKEGAASDSYHHYSHGANGNGAGATSGSASARKRKSAAADKPIKAEKVDKADKPARGGRASGASASPVGGAAPRGSKRPSMAAGGSSLARELIPPHDDADSDDVSVGPSTPRNGTTSAAANRGGKRKRTADDEAGYRSKAGNNGTPASGAGPSSASRATKRKRKSEGGGKDEDPESAAATPVMSKKRQRRSDAAAAAADAENEGASEAAVDVDADATVGDEDGGDAASPADRGDEDGI</sequence>
<evidence type="ECO:0000259" key="3">
    <source>
        <dbReference type="Pfam" id="PF24244"/>
    </source>
</evidence>
<dbReference type="VEuPathDB" id="FungiDB:F503_00993"/>
<dbReference type="GO" id="GO:0031011">
    <property type="term" value="C:Ino80 complex"/>
    <property type="evidence" value="ECO:0007669"/>
    <property type="project" value="InterPro"/>
</dbReference>
<evidence type="ECO:0000313" key="4">
    <source>
        <dbReference type="EMBL" id="EPE08210.1"/>
    </source>
</evidence>
<dbReference type="EMBL" id="KE148149">
    <property type="protein sequence ID" value="EPE08210.1"/>
    <property type="molecule type" value="Genomic_DNA"/>
</dbReference>
<feature type="compositionally biased region" description="Acidic residues" evidence="1">
    <location>
        <begin position="552"/>
        <end position="576"/>
    </location>
</feature>
<protein>
    <submittedName>
        <fullName evidence="4">Uncharacterized protein</fullName>
    </submittedName>
</protein>
<evidence type="ECO:0000259" key="2">
    <source>
        <dbReference type="Pfam" id="PF14612"/>
    </source>
</evidence>
<feature type="compositionally biased region" description="Low complexity" evidence="1">
    <location>
        <begin position="409"/>
        <end position="426"/>
    </location>
</feature>
<keyword evidence="5" id="KW-1185">Reference proteome</keyword>
<dbReference type="STRING" id="1262450.S3D4B7"/>
<feature type="compositionally biased region" description="Polar residues" evidence="1">
    <location>
        <begin position="459"/>
        <end position="471"/>
    </location>
</feature>
<proteinExistence type="predicted"/>
<feature type="compositionally biased region" description="Basic and acidic residues" evidence="1">
    <location>
        <begin position="389"/>
        <end position="407"/>
    </location>
</feature>
<dbReference type="Proteomes" id="UP000016923">
    <property type="component" value="Unassembled WGS sequence"/>
</dbReference>
<evidence type="ECO:0000256" key="1">
    <source>
        <dbReference type="SAM" id="MobiDB-lite"/>
    </source>
</evidence>
<dbReference type="OrthoDB" id="4095124at2759"/>
<feature type="region of interest" description="Disordered" evidence="1">
    <location>
        <begin position="361"/>
        <end position="590"/>
    </location>
</feature>
<feature type="domain" description="INO80 complex subunit 3 N-terminal" evidence="2">
    <location>
        <begin position="47"/>
        <end position="114"/>
    </location>
</feature>
<accession>S3D4B7</accession>
<dbReference type="GO" id="GO:0006338">
    <property type="term" value="P:chromatin remodeling"/>
    <property type="evidence" value="ECO:0007669"/>
    <property type="project" value="InterPro"/>
</dbReference>
<dbReference type="Pfam" id="PF24244">
    <property type="entry name" value="Iec3-like_M"/>
    <property type="match status" value="1"/>
</dbReference>
<feature type="region of interest" description="Disordered" evidence="1">
    <location>
        <begin position="1"/>
        <end position="39"/>
    </location>
</feature>